<dbReference type="InterPro" id="IPR037233">
    <property type="entry name" value="CcmK-like_sf"/>
</dbReference>
<dbReference type="PROSITE" id="PS51930">
    <property type="entry name" value="BMC_2"/>
    <property type="match status" value="1"/>
</dbReference>
<dbReference type="InterPro" id="IPR044872">
    <property type="entry name" value="CcmK/CsoS1_BMC"/>
</dbReference>
<dbReference type="PANTHER" id="PTHR33941">
    <property type="entry name" value="PROPANEDIOL UTILIZATION PROTEIN PDUA"/>
    <property type="match status" value="1"/>
</dbReference>
<dbReference type="InterPro" id="IPR050575">
    <property type="entry name" value="BMC_shell"/>
</dbReference>
<dbReference type="CDD" id="cd07045">
    <property type="entry name" value="BMC_CcmK_like"/>
    <property type="match status" value="1"/>
</dbReference>
<gene>
    <name evidence="5" type="ORF">YBY_19880</name>
</gene>
<evidence type="ECO:0000256" key="3">
    <source>
        <dbReference type="PROSITE-ProRule" id="PRU01278"/>
    </source>
</evidence>
<dbReference type="Gene3D" id="3.30.70.1710">
    <property type="match status" value="1"/>
</dbReference>
<evidence type="ECO:0000256" key="2">
    <source>
        <dbReference type="ARBA" id="ARBA00024446"/>
    </source>
</evidence>
<proteinExistence type="inferred from homology"/>
<organism evidence="5">
    <name type="scientific">Marinobacter nauticus</name>
    <name type="common">Marinobacter hydrocarbonoclasticus</name>
    <name type="synonym">Marinobacter aquaeolei</name>
    <dbReference type="NCBI Taxonomy" id="2743"/>
    <lineage>
        <taxon>Bacteria</taxon>
        <taxon>Pseudomonadati</taxon>
        <taxon>Pseudomonadota</taxon>
        <taxon>Gammaproteobacteria</taxon>
        <taxon>Pseudomonadales</taxon>
        <taxon>Marinobacteraceae</taxon>
        <taxon>Marinobacter</taxon>
    </lineage>
</organism>
<dbReference type="SUPFAM" id="SSF143414">
    <property type="entry name" value="CcmK-like"/>
    <property type="match status" value="1"/>
</dbReference>
<dbReference type="AlphaFoldDB" id="A0A455W4H1"/>
<dbReference type="GO" id="GO:0031469">
    <property type="term" value="C:bacterial microcompartment"/>
    <property type="evidence" value="ECO:0007669"/>
    <property type="project" value="UniProtKB-SubCell"/>
</dbReference>
<dbReference type="PANTHER" id="PTHR33941:SF10">
    <property type="entry name" value="BACTERIAL MICROCOMPARTMENT SHELL PROTEIN EUTM"/>
    <property type="match status" value="1"/>
</dbReference>
<dbReference type="EMBL" id="AP019537">
    <property type="protein sequence ID" value="BBJ04139.1"/>
    <property type="molecule type" value="Genomic_DNA"/>
</dbReference>
<sequence>MKRFMQMNAVWKQASERATRHEGMSMMEALGIIETKGLTALIEASDAMVKAARVELVGYEQIGHGYVSAFVRGDVAACKAATDAGAAAAQRLGDLIAVHVIPRPHADLESVFPIGPRKAAVPGKPAQGKKTAG</sequence>
<comment type="subcellular location">
    <subcellularLocation>
        <location evidence="1">Bacterial microcompartment</location>
    </subcellularLocation>
</comment>
<feature type="domain" description="BMC" evidence="4">
    <location>
        <begin position="29"/>
        <end position="113"/>
    </location>
</feature>
<accession>A0A455W4H1</accession>
<dbReference type="Pfam" id="PF00936">
    <property type="entry name" value="BMC"/>
    <property type="match status" value="1"/>
</dbReference>
<dbReference type="SMART" id="SM00877">
    <property type="entry name" value="BMC"/>
    <property type="match status" value="1"/>
</dbReference>
<keyword evidence="2" id="KW-1283">Bacterial microcompartment</keyword>
<evidence type="ECO:0000256" key="1">
    <source>
        <dbReference type="ARBA" id="ARBA00024322"/>
    </source>
</evidence>
<protein>
    <recommendedName>
        <fullName evidence="4">BMC domain-containing protein</fullName>
    </recommendedName>
</protein>
<evidence type="ECO:0000313" key="5">
    <source>
        <dbReference type="EMBL" id="BBJ04139.1"/>
    </source>
</evidence>
<reference evidence="5" key="1">
    <citation type="submission" date="2019-03" db="EMBL/GenBank/DDBJ databases">
        <title>Whole genome analysis of nitrate-reducing bacteria Marinobacter hydrocarbonoclasticus YB03.</title>
        <authorList>
            <person name="Azam A.H."/>
            <person name="Yuk S.R."/>
            <person name="Kamarisima K."/>
            <person name="Miyanaga K."/>
            <person name="Tanji Y."/>
        </authorList>
    </citation>
    <scope>NUCLEOTIDE SEQUENCE</scope>
    <source>
        <strain evidence="5">YB03</strain>
    </source>
</reference>
<evidence type="ECO:0000259" key="4">
    <source>
        <dbReference type="PROSITE" id="PS51930"/>
    </source>
</evidence>
<comment type="similarity">
    <text evidence="3">Belongs to the bacterial microcompartments protein family.</text>
</comment>
<dbReference type="InterPro" id="IPR000249">
    <property type="entry name" value="BMC_dom"/>
</dbReference>
<dbReference type="NCBIfam" id="NF012018">
    <property type="entry name" value="PRK15474.1"/>
    <property type="match status" value="1"/>
</dbReference>
<name>A0A455W4H1_MARNT</name>